<dbReference type="AlphaFoldDB" id="A0A4S2DLY8"/>
<dbReference type="InterPro" id="IPR036457">
    <property type="entry name" value="PPM-type-like_dom_sf"/>
</dbReference>
<organism evidence="1 2">
    <name type="scientific">Clostridium sartagoforme</name>
    <dbReference type="NCBI Taxonomy" id="84031"/>
    <lineage>
        <taxon>Bacteria</taxon>
        <taxon>Bacillati</taxon>
        <taxon>Bacillota</taxon>
        <taxon>Clostridia</taxon>
        <taxon>Eubacteriales</taxon>
        <taxon>Clostridiaceae</taxon>
        <taxon>Clostridium</taxon>
    </lineage>
</organism>
<evidence type="ECO:0008006" key="3">
    <source>
        <dbReference type="Google" id="ProtNLM"/>
    </source>
</evidence>
<gene>
    <name evidence="1" type="ORF">E5347_00315</name>
</gene>
<name>A0A4S2DLY8_9CLOT</name>
<reference evidence="1 2" key="1">
    <citation type="submission" date="2019-04" db="EMBL/GenBank/DDBJ databases">
        <title>Microbes associate with the intestines of laboratory mice.</title>
        <authorList>
            <person name="Navarre W."/>
            <person name="Wong E."/>
            <person name="Huang K."/>
            <person name="Tropini C."/>
            <person name="Ng K."/>
            <person name="Yu B."/>
        </authorList>
    </citation>
    <scope>NUCLEOTIDE SEQUENCE [LARGE SCALE GENOMIC DNA]</scope>
    <source>
        <strain evidence="1 2">NM50_B9-20</strain>
    </source>
</reference>
<dbReference type="Gene3D" id="3.60.40.10">
    <property type="entry name" value="PPM-type phosphatase domain"/>
    <property type="match status" value="1"/>
</dbReference>
<evidence type="ECO:0000313" key="1">
    <source>
        <dbReference type="EMBL" id="TGY43289.1"/>
    </source>
</evidence>
<dbReference type="RefSeq" id="WP_136003411.1">
    <property type="nucleotide sequence ID" value="NZ_SRYR01000001.1"/>
</dbReference>
<sequence length="281" mass="32490">MRNIKYLSKQGSKIKPNEDKITIIDGAAWVLDGATGITGKRITEKETDALWYVEKINNYLIKNINSSKSLKDIMKSAIREVKESYITYDGYKNLDEVDYPCAAIALVRFNNKELEYYVMGDCTLIYKEKGDNAVEIVDKRIIELEERILNSMVKVSKEKEVSILEARRYCDNEVLDVRKMKNKSNGYWILELNEEAIDNGLYGKIAISKEVSISLTSDGFSQYYDTFNLAEGYSEFIDIVKETNIDDLYNNLYLSQEDDSECNNYPRLKKRDDSSIVYFEV</sequence>
<protein>
    <recommendedName>
        <fullName evidence="3">Protein phosphatase 2C domain-containing protein</fullName>
    </recommendedName>
</protein>
<comment type="caution">
    <text evidence="1">The sequence shown here is derived from an EMBL/GenBank/DDBJ whole genome shotgun (WGS) entry which is preliminary data.</text>
</comment>
<keyword evidence="2" id="KW-1185">Reference proteome</keyword>
<dbReference type="OrthoDB" id="1755431at2"/>
<evidence type="ECO:0000313" key="2">
    <source>
        <dbReference type="Proteomes" id="UP000306888"/>
    </source>
</evidence>
<proteinExistence type="predicted"/>
<accession>A0A4S2DLY8</accession>
<dbReference type="EMBL" id="SRYR01000001">
    <property type="protein sequence ID" value="TGY43289.1"/>
    <property type="molecule type" value="Genomic_DNA"/>
</dbReference>
<dbReference type="Proteomes" id="UP000306888">
    <property type="component" value="Unassembled WGS sequence"/>
</dbReference>